<feature type="signal peptide" evidence="2">
    <location>
        <begin position="1"/>
        <end position="22"/>
    </location>
</feature>
<evidence type="ECO:0000313" key="4">
    <source>
        <dbReference type="EMBL" id="POY36988.1"/>
    </source>
</evidence>
<feature type="chain" id="PRO_5015621775" evidence="2">
    <location>
        <begin position="23"/>
        <end position="263"/>
    </location>
</feature>
<keyword evidence="5" id="KW-1185">Reference proteome</keyword>
<protein>
    <submittedName>
        <fullName evidence="4">Phosphoesterase</fullName>
    </submittedName>
</protein>
<keyword evidence="1" id="KW-1133">Transmembrane helix</keyword>
<dbReference type="PANTHER" id="PTHR14969:SF13">
    <property type="entry name" value="AT30094P"/>
    <property type="match status" value="1"/>
</dbReference>
<dbReference type="OrthoDB" id="9773582at2"/>
<feature type="transmembrane region" description="Helical" evidence="1">
    <location>
        <begin position="183"/>
        <end position="202"/>
    </location>
</feature>
<keyword evidence="1" id="KW-0472">Membrane</keyword>
<accession>A0A2S5A333</accession>
<evidence type="ECO:0000259" key="3">
    <source>
        <dbReference type="SMART" id="SM00014"/>
    </source>
</evidence>
<dbReference type="InterPro" id="IPR000326">
    <property type="entry name" value="PAP2/HPO"/>
</dbReference>
<dbReference type="Gene3D" id="1.20.144.10">
    <property type="entry name" value="Phosphatidic acid phosphatase type 2/haloperoxidase"/>
    <property type="match status" value="1"/>
</dbReference>
<dbReference type="CDD" id="cd03394">
    <property type="entry name" value="PAP2_like_5"/>
    <property type="match status" value="1"/>
</dbReference>
<keyword evidence="2" id="KW-0732">Signal</keyword>
<comment type="caution">
    <text evidence="4">The sequence shown here is derived from an EMBL/GenBank/DDBJ whole genome shotgun (WGS) entry which is preliminary data.</text>
</comment>
<dbReference type="SUPFAM" id="SSF48317">
    <property type="entry name" value="Acid phosphatase/Vanadium-dependent haloperoxidase"/>
    <property type="match status" value="1"/>
</dbReference>
<feature type="transmembrane region" description="Helical" evidence="1">
    <location>
        <begin position="208"/>
        <end position="229"/>
    </location>
</feature>
<gene>
    <name evidence="4" type="ORF">C3K47_07970</name>
</gene>
<dbReference type="PANTHER" id="PTHR14969">
    <property type="entry name" value="SPHINGOSINE-1-PHOSPHATE PHOSPHOHYDROLASE"/>
    <property type="match status" value="1"/>
</dbReference>
<feature type="transmembrane region" description="Helical" evidence="1">
    <location>
        <begin position="46"/>
        <end position="68"/>
    </location>
</feature>
<dbReference type="AlphaFoldDB" id="A0A2S5A333"/>
<dbReference type="EMBL" id="PQVF01000005">
    <property type="protein sequence ID" value="POY36988.1"/>
    <property type="molecule type" value="Genomic_DNA"/>
</dbReference>
<dbReference type="Proteomes" id="UP000236893">
    <property type="component" value="Unassembled WGS sequence"/>
</dbReference>
<sequence length="263" mass="29437">MRKVNRLSLALLFVSISFNVFAQRADTMIMKQEPTLKYGQSTPTNGLLEKAVFIGVPIAMVTYGYCALDNDKLMEINLNTKTEIREDYPRFATSVDNYLQFAPAVAVYGLNAMNVPGKNNFRDRSMIYLLSTVFMSTTVRGLKNATHEQRPDGSDYLSFPSGHTATAFAAAEFLRQEYKDQSIWYGIAGYGVATATGALRMYNNKHWFSDVVAGAGIGILSTEMAYWVYPPIKKLLFKDKSPKVLIVPNYNNRNLGLGMMVKL</sequence>
<organism evidence="4 5">
    <name type="scientific">Solitalea longa</name>
    <dbReference type="NCBI Taxonomy" id="2079460"/>
    <lineage>
        <taxon>Bacteria</taxon>
        <taxon>Pseudomonadati</taxon>
        <taxon>Bacteroidota</taxon>
        <taxon>Sphingobacteriia</taxon>
        <taxon>Sphingobacteriales</taxon>
        <taxon>Sphingobacteriaceae</taxon>
        <taxon>Solitalea</taxon>
    </lineage>
</organism>
<keyword evidence="1" id="KW-0812">Transmembrane</keyword>
<proteinExistence type="predicted"/>
<feature type="domain" description="Phosphatidic acid phosphatase type 2/haloperoxidase" evidence="3">
    <location>
        <begin position="125"/>
        <end position="226"/>
    </location>
</feature>
<dbReference type="SMART" id="SM00014">
    <property type="entry name" value="acidPPc"/>
    <property type="match status" value="1"/>
</dbReference>
<dbReference type="InterPro" id="IPR036938">
    <property type="entry name" value="PAP2/HPO_sf"/>
</dbReference>
<evidence type="ECO:0000256" key="1">
    <source>
        <dbReference type="SAM" id="Phobius"/>
    </source>
</evidence>
<evidence type="ECO:0000313" key="5">
    <source>
        <dbReference type="Proteomes" id="UP000236893"/>
    </source>
</evidence>
<reference evidence="4 5" key="1">
    <citation type="submission" date="2018-01" db="EMBL/GenBank/DDBJ databases">
        <authorList>
            <person name="Gaut B.S."/>
            <person name="Morton B.R."/>
            <person name="Clegg M.T."/>
            <person name="Duvall M.R."/>
        </authorList>
    </citation>
    <scope>NUCLEOTIDE SEQUENCE [LARGE SCALE GENOMIC DNA]</scope>
    <source>
        <strain evidence="4 5">HR-AV</strain>
    </source>
</reference>
<evidence type="ECO:0000256" key="2">
    <source>
        <dbReference type="SAM" id="SignalP"/>
    </source>
</evidence>
<name>A0A2S5A333_9SPHI</name>
<dbReference type="Pfam" id="PF01569">
    <property type="entry name" value="PAP2"/>
    <property type="match status" value="1"/>
</dbReference>